<sequence>MSPIPSSVRYREIRRKDVLWLVASSSQGCIDTIEVTQVKIRKVWPYKEILFRLS</sequence>
<organism evidence="1 2">
    <name type="scientific">Stylosanthes scabra</name>
    <dbReference type="NCBI Taxonomy" id="79078"/>
    <lineage>
        <taxon>Eukaryota</taxon>
        <taxon>Viridiplantae</taxon>
        <taxon>Streptophyta</taxon>
        <taxon>Embryophyta</taxon>
        <taxon>Tracheophyta</taxon>
        <taxon>Spermatophyta</taxon>
        <taxon>Magnoliopsida</taxon>
        <taxon>eudicotyledons</taxon>
        <taxon>Gunneridae</taxon>
        <taxon>Pentapetalae</taxon>
        <taxon>rosids</taxon>
        <taxon>fabids</taxon>
        <taxon>Fabales</taxon>
        <taxon>Fabaceae</taxon>
        <taxon>Papilionoideae</taxon>
        <taxon>50 kb inversion clade</taxon>
        <taxon>dalbergioids sensu lato</taxon>
        <taxon>Dalbergieae</taxon>
        <taxon>Pterocarpus clade</taxon>
        <taxon>Stylosanthes</taxon>
    </lineage>
</organism>
<proteinExistence type="predicted"/>
<comment type="caution">
    <text evidence="1">The sequence shown here is derived from an EMBL/GenBank/DDBJ whole genome shotgun (WGS) entry which is preliminary data.</text>
</comment>
<protein>
    <submittedName>
        <fullName evidence="1">Uncharacterized protein</fullName>
    </submittedName>
</protein>
<gene>
    <name evidence="1" type="ORF">PIB30_025949</name>
</gene>
<keyword evidence="2" id="KW-1185">Reference proteome</keyword>
<evidence type="ECO:0000313" key="1">
    <source>
        <dbReference type="EMBL" id="MED6120993.1"/>
    </source>
</evidence>
<feature type="non-terminal residue" evidence="1">
    <location>
        <position position="54"/>
    </location>
</feature>
<reference evidence="1 2" key="1">
    <citation type="journal article" date="2023" name="Plants (Basel)">
        <title>Bridging the Gap: Combining Genomics and Transcriptomics Approaches to Understand Stylosanthes scabra, an Orphan Legume from the Brazilian Caatinga.</title>
        <authorList>
            <person name="Ferreira-Neto J.R.C."/>
            <person name="da Silva M.D."/>
            <person name="Binneck E."/>
            <person name="de Melo N.F."/>
            <person name="da Silva R.H."/>
            <person name="de Melo A.L.T.M."/>
            <person name="Pandolfi V."/>
            <person name="Bustamante F.O."/>
            <person name="Brasileiro-Vidal A.C."/>
            <person name="Benko-Iseppon A.M."/>
        </authorList>
    </citation>
    <scope>NUCLEOTIDE SEQUENCE [LARGE SCALE GENOMIC DNA]</scope>
    <source>
        <tissue evidence="1">Leaves</tissue>
    </source>
</reference>
<dbReference type="EMBL" id="JASCZI010030304">
    <property type="protein sequence ID" value="MED6120993.1"/>
    <property type="molecule type" value="Genomic_DNA"/>
</dbReference>
<accession>A0ABU6RAP4</accession>
<name>A0ABU6RAP4_9FABA</name>
<evidence type="ECO:0000313" key="2">
    <source>
        <dbReference type="Proteomes" id="UP001341840"/>
    </source>
</evidence>
<dbReference type="Proteomes" id="UP001341840">
    <property type="component" value="Unassembled WGS sequence"/>
</dbReference>